<keyword evidence="5" id="KW-1185">Reference proteome</keyword>
<dbReference type="GO" id="GO:0008757">
    <property type="term" value="F:S-adenosylmethionine-dependent methyltransferase activity"/>
    <property type="evidence" value="ECO:0007669"/>
    <property type="project" value="InterPro"/>
</dbReference>
<evidence type="ECO:0000313" key="4">
    <source>
        <dbReference type="EMBL" id="SFN29610.1"/>
    </source>
</evidence>
<dbReference type="SUPFAM" id="SSF53335">
    <property type="entry name" value="S-adenosyl-L-methionine-dependent methyltransferases"/>
    <property type="match status" value="1"/>
</dbReference>
<dbReference type="Proteomes" id="UP000198575">
    <property type="component" value="Unassembled WGS sequence"/>
</dbReference>
<feature type="chain" id="PRO_5011756689" evidence="2">
    <location>
        <begin position="22"/>
        <end position="308"/>
    </location>
</feature>
<proteinExistence type="predicted"/>
<gene>
    <name evidence="4" type="ORF">SAMN05216289_11261</name>
</gene>
<sequence length="308" mass="32911">MKQLSLGLALTLVLTACGPTAQQAPAPEAASDQPAEAVAPKAADALAEDALANVLAGSWRSAGDKARDEYRHPKATLEFFGVKPGQTVVEITPGGGWYTEILAPLLHGNGTYIAAYPADSTSDYAKRNNEKFRAMLVSDPEHLGEAKTVEYDVDAPKLGPDGSADVVLTFRNVHNWGDKAPLMFKAFNAVLKPGGTLGVVDHRAADNADPESLKKSGYMRTDAIIKLATDAGFELAEQSEINANPKDTRDYEKGVWTLPPTLTLGDVDRDKYLAIGESDRMTLKFVKPKGDQIFEQGTDKSAPAPSGN</sequence>
<feature type="domain" description="Methyltransferase type 11" evidence="3">
    <location>
        <begin position="90"/>
        <end position="197"/>
    </location>
</feature>
<dbReference type="RefSeq" id="WP_092407642.1">
    <property type="nucleotide sequence ID" value="NZ_FOVF01000012.1"/>
</dbReference>
<dbReference type="PIRSF" id="PIRSF031679">
    <property type="entry name" value="Mtase_Alr7345_prd"/>
    <property type="match status" value="1"/>
</dbReference>
<dbReference type="OrthoDB" id="9801692at2"/>
<dbReference type="Pfam" id="PF08241">
    <property type="entry name" value="Methyltransf_11"/>
    <property type="match status" value="1"/>
</dbReference>
<evidence type="ECO:0000256" key="2">
    <source>
        <dbReference type="SAM" id="SignalP"/>
    </source>
</evidence>
<dbReference type="Gene3D" id="3.40.50.150">
    <property type="entry name" value="Vaccinia Virus protein VP39"/>
    <property type="match status" value="1"/>
</dbReference>
<keyword evidence="2" id="KW-0732">Signal</keyword>
<feature type="signal peptide" evidence="2">
    <location>
        <begin position="1"/>
        <end position="21"/>
    </location>
</feature>
<dbReference type="InterPro" id="IPR029063">
    <property type="entry name" value="SAM-dependent_MTases_sf"/>
</dbReference>
<evidence type="ECO:0000259" key="3">
    <source>
        <dbReference type="Pfam" id="PF08241"/>
    </source>
</evidence>
<dbReference type="PROSITE" id="PS51257">
    <property type="entry name" value="PROKAR_LIPOPROTEIN"/>
    <property type="match status" value="1"/>
</dbReference>
<dbReference type="InterPro" id="IPR013216">
    <property type="entry name" value="Methyltransf_11"/>
</dbReference>
<dbReference type="STRING" id="578942.SAMN05216289_11261"/>
<protein>
    <submittedName>
        <fullName evidence="4">Predicted methyltransferase</fullName>
    </submittedName>
</protein>
<dbReference type="GO" id="GO:0032259">
    <property type="term" value="P:methylation"/>
    <property type="evidence" value="ECO:0007669"/>
    <property type="project" value="UniProtKB-KW"/>
</dbReference>
<accession>A0A1I4XWH7</accession>
<evidence type="ECO:0000313" key="5">
    <source>
        <dbReference type="Proteomes" id="UP000198575"/>
    </source>
</evidence>
<feature type="region of interest" description="Disordered" evidence="1">
    <location>
        <begin position="22"/>
        <end position="41"/>
    </location>
</feature>
<evidence type="ECO:0000256" key="1">
    <source>
        <dbReference type="SAM" id="MobiDB-lite"/>
    </source>
</evidence>
<keyword evidence="4" id="KW-0808">Transferase</keyword>
<organism evidence="4 5">
    <name type="scientific">Dokdonella immobilis</name>
    <dbReference type="NCBI Taxonomy" id="578942"/>
    <lineage>
        <taxon>Bacteria</taxon>
        <taxon>Pseudomonadati</taxon>
        <taxon>Pseudomonadota</taxon>
        <taxon>Gammaproteobacteria</taxon>
        <taxon>Lysobacterales</taxon>
        <taxon>Rhodanobacteraceae</taxon>
        <taxon>Dokdonella</taxon>
    </lineage>
</organism>
<reference evidence="4 5" key="1">
    <citation type="submission" date="2016-10" db="EMBL/GenBank/DDBJ databases">
        <authorList>
            <person name="de Groot N.N."/>
        </authorList>
    </citation>
    <scope>NUCLEOTIDE SEQUENCE [LARGE SCALE GENOMIC DNA]</scope>
    <source>
        <strain evidence="4 5">CGMCC 1.7659</strain>
    </source>
</reference>
<dbReference type="AlphaFoldDB" id="A0A1I4XWH7"/>
<dbReference type="InterPro" id="IPR016980">
    <property type="entry name" value="S-AdoMet-dep_MeTrfase_Alr7345"/>
</dbReference>
<name>A0A1I4XWH7_9GAMM</name>
<dbReference type="EMBL" id="FOVF01000012">
    <property type="protein sequence ID" value="SFN29610.1"/>
    <property type="molecule type" value="Genomic_DNA"/>
</dbReference>
<keyword evidence="4" id="KW-0489">Methyltransferase</keyword>